<comment type="caution">
    <text evidence="1">The sequence shown here is derived from an EMBL/GenBank/DDBJ whole genome shotgun (WGS) entry which is preliminary data.</text>
</comment>
<accession>A0A4C1WPQ6</accession>
<dbReference type="OrthoDB" id="2207231at2759"/>
<dbReference type="EMBL" id="BGZK01000613">
    <property type="protein sequence ID" value="GBP52973.1"/>
    <property type="molecule type" value="Genomic_DNA"/>
</dbReference>
<gene>
    <name evidence="1" type="ORF">EVAR_97566_1</name>
</gene>
<evidence type="ECO:0000313" key="1">
    <source>
        <dbReference type="EMBL" id="GBP52973.1"/>
    </source>
</evidence>
<proteinExistence type="predicted"/>
<protein>
    <recommendedName>
        <fullName evidence="3">Reverse transcriptase domain-containing protein</fullName>
    </recommendedName>
</protein>
<dbReference type="AlphaFoldDB" id="A0A4C1WPQ6"/>
<name>A0A4C1WPQ6_EUMVA</name>
<evidence type="ECO:0008006" key="3">
    <source>
        <dbReference type="Google" id="ProtNLM"/>
    </source>
</evidence>
<reference evidence="1 2" key="1">
    <citation type="journal article" date="2019" name="Commun. Biol.">
        <title>The bagworm genome reveals a unique fibroin gene that provides high tensile strength.</title>
        <authorList>
            <person name="Kono N."/>
            <person name="Nakamura H."/>
            <person name="Ohtoshi R."/>
            <person name="Tomita M."/>
            <person name="Numata K."/>
            <person name="Arakawa K."/>
        </authorList>
    </citation>
    <scope>NUCLEOTIDE SEQUENCE [LARGE SCALE GENOMIC DNA]</scope>
</reference>
<evidence type="ECO:0000313" key="2">
    <source>
        <dbReference type="Proteomes" id="UP000299102"/>
    </source>
</evidence>
<sequence length="275" mass="30681">MSHGAIPHLPDSRKRHLYVENNNSGEDQSEAENRGRAYNTTASRCSERMWRSCVKNAKCIATASQLKCMQLICANGCAIYKLHQNWCIRRIPEEVEQFFYLINDRSCSCDFFPSLSVSSRKRLSSVLSSNELSEQFDAHSDDTVKGSEDKSMAPYIKMAKETTKRESPKPPTPLRHAGTAASALDEEITTIMSIFQGVKSAEVSDLVAKFGKAKHGVDRLKIILDNQDLINRLYNIYLSMRPISAAVPQGLTLSPLLYSAYVNDIPRASTGVQLV</sequence>
<dbReference type="Proteomes" id="UP000299102">
    <property type="component" value="Unassembled WGS sequence"/>
</dbReference>
<organism evidence="1 2">
    <name type="scientific">Eumeta variegata</name>
    <name type="common">Bagworm moth</name>
    <name type="synonym">Eumeta japonica</name>
    <dbReference type="NCBI Taxonomy" id="151549"/>
    <lineage>
        <taxon>Eukaryota</taxon>
        <taxon>Metazoa</taxon>
        <taxon>Ecdysozoa</taxon>
        <taxon>Arthropoda</taxon>
        <taxon>Hexapoda</taxon>
        <taxon>Insecta</taxon>
        <taxon>Pterygota</taxon>
        <taxon>Neoptera</taxon>
        <taxon>Endopterygota</taxon>
        <taxon>Lepidoptera</taxon>
        <taxon>Glossata</taxon>
        <taxon>Ditrysia</taxon>
        <taxon>Tineoidea</taxon>
        <taxon>Psychidae</taxon>
        <taxon>Oiketicinae</taxon>
        <taxon>Eumeta</taxon>
    </lineage>
</organism>
<keyword evidence="2" id="KW-1185">Reference proteome</keyword>